<accession>A0A4Q9PH58</accession>
<dbReference type="EMBL" id="ML145239">
    <property type="protein sequence ID" value="TBU52721.1"/>
    <property type="molecule type" value="Genomic_DNA"/>
</dbReference>
<evidence type="ECO:0000313" key="3">
    <source>
        <dbReference type="Proteomes" id="UP000292082"/>
    </source>
</evidence>
<sequence length="215" mass="24099">MSSPVPPLPETPRISLDNSFGAVLIGTFVGLVLYGIILHQVYQYSRMYTLDKIELKLAVYATVILETVHIAFSCHTCYYYLVQGYFKPSVLAYPTHPLQFLPIVMSLIVCTAQGFFARRAYLFGRKYRIWVFIAVFCLVGELAFCIATTSFKPTGDFASWVPDTWILACASGFAMAADFILTTVLIIALRQSRTGVKRSDSSLDILVLYTITTDR</sequence>
<feature type="transmembrane region" description="Helical" evidence="1">
    <location>
        <begin position="20"/>
        <end position="37"/>
    </location>
</feature>
<evidence type="ECO:0000313" key="2">
    <source>
        <dbReference type="EMBL" id="TBU52721.1"/>
    </source>
</evidence>
<dbReference type="Proteomes" id="UP000292082">
    <property type="component" value="Unassembled WGS sequence"/>
</dbReference>
<keyword evidence="3" id="KW-1185">Reference proteome</keyword>
<protein>
    <recommendedName>
        <fullName evidence="4">Integral membrane protein</fullName>
    </recommendedName>
</protein>
<feature type="transmembrane region" description="Helical" evidence="1">
    <location>
        <begin position="101"/>
        <end position="117"/>
    </location>
</feature>
<proteinExistence type="predicted"/>
<reference evidence="2 3" key="1">
    <citation type="submission" date="2019-01" db="EMBL/GenBank/DDBJ databases">
        <title>Draft genome sequences of three monokaryotic isolates of the white-rot basidiomycete fungus Dichomitus squalens.</title>
        <authorList>
            <consortium name="DOE Joint Genome Institute"/>
            <person name="Lopez S.C."/>
            <person name="Andreopoulos B."/>
            <person name="Pangilinan J."/>
            <person name="Lipzen A."/>
            <person name="Riley R."/>
            <person name="Ahrendt S."/>
            <person name="Ng V."/>
            <person name="Barry K."/>
            <person name="Daum C."/>
            <person name="Grigoriev I.V."/>
            <person name="Hilden K.S."/>
            <person name="Makela M.R."/>
            <person name="de Vries R.P."/>
        </authorList>
    </citation>
    <scope>NUCLEOTIDE SEQUENCE [LARGE SCALE GENOMIC DNA]</scope>
    <source>
        <strain evidence="2 3">CBS 464.89</strain>
    </source>
</reference>
<name>A0A4Q9PH58_9APHY</name>
<dbReference type="STRING" id="114155.A0A4Q9PH58"/>
<dbReference type="PANTHER" id="PTHR40465">
    <property type="entry name" value="CHROMOSOME 1, WHOLE GENOME SHOTGUN SEQUENCE"/>
    <property type="match status" value="1"/>
</dbReference>
<evidence type="ECO:0008006" key="4">
    <source>
        <dbReference type="Google" id="ProtNLM"/>
    </source>
</evidence>
<keyword evidence="1" id="KW-0812">Transmembrane</keyword>
<keyword evidence="1" id="KW-1133">Transmembrane helix</keyword>
<organism evidence="2 3">
    <name type="scientific">Dichomitus squalens</name>
    <dbReference type="NCBI Taxonomy" id="114155"/>
    <lineage>
        <taxon>Eukaryota</taxon>
        <taxon>Fungi</taxon>
        <taxon>Dikarya</taxon>
        <taxon>Basidiomycota</taxon>
        <taxon>Agaricomycotina</taxon>
        <taxon>Agaricomycetes</taxon>
        <taxon>Polyporales</taxon>
        <taxon>Polyporaceae</taxon>
        <taxon>Dichomitus</taxon>
    </lineage>
</organism>
<gene>
    <name evidence="2" type="ORF">BD310DRAFT_207155</name>
</gene>
<feature type="transmembrane region" description="Helical" evidence="1">
    <location>
        <begin position="57"/>
        <end position="81"/>
    </location>
</feature>
<feature type="transmembrane region" description="Helical" evidence="1">
    <location>
        <begin position="164"/>
        <end position="189"/>
    </location>
</feature>
<dbReference type="AlphaFoldDB" id="A0A4Q9PH58"/>
<evidence type="ECO:0000256" key="1">
    <source>
        <dbReference type="SAM" id="Phobius"/>
    </source>
</evidence>
<feature type="transmembrane region" description="Helical" evidence="1">
    <location>
        <begin position="129"/>
        <end position="152"/>
    </location>
</feature>
<keyword evidence="1" id="KW-0472">Membrane</keyword>
<dbReference type="PANTHER" id="PTHR40465:SF1">
    <property type="entry name" value="DUF6534 DOMAIN-CONTAINING PROTEIN"/>
    <property type="match status" value="1"/>
</dbReference>